<reference evidence="1" key="1">
    <citation type="submission" date="2022-01" db="EMBL/GenBank/DDBJ databases">
        <title>Genome Sequence Resource for Two Populations of Ditylenchus destructor, the Migratory Endoparasitic Phytonematode.</title>
        <authorList>
            <person name="Zhang H."/>
            <person name="Lin R."/>
            <person name="Xie B."/>
        </authorList>
    </citation>
    <scope>NUCLEOTIDE SEQUENCE</scope>
    <source>
        <strain evidence="1">BazhouSP</strain>
    </source>
</reference>
<organism evidence="1 2">
    <name type="scientific">Ditylenchus destructor</name>
    <dbReference type="NCBI Taxonomy" id="166010"/>
    <lineage>
        <taxon>Eukaryota</taxon>
        <taxon>Metazoa</taxon>
        <taxon>Ecdysozoa</taxon>
        <taxon>Nematoda</taxon>
        <taxon>Chromadorea</taxon>
        <taxon>Rhabditida</taxon>
        <taxon>Tylenchina</taxon>
        <taxon>Tylenchomorpha</taxon>
        <taxon>Sphaerularioidea</taxon>
        <taxon>Anguinidae</taxon>
        <taxon>Anguininae</taxon>
        <taxon>Ditylenchus</taxon>
    </lineage>
</organism>
<proteinExistence type="predicted"/>
<evidence type="ECO:0008006" key="3">
    <source>
        <dbReference type="Google" id="ProtNLM"/>
    </source>
</evidence>
<dbReference type="EMBL" id="JAKKPZ010000055">
    <property type="protein sequence ID" value="KAI1705592.1"/>
    <property type="molecule type" value="Genomic_DNA"/>
</dbReference>
<sequence length="114" mass="12837">MEKFRNEVQPLEYSIRRFGLQKAFIPVAVLWACLRLTAAGPACKDNEELVHAHCDKKCERTCAIRDPNCACEEVVNWCSCKEGFVRGADENYADTDPCVPFSPFCDDKPCQIGC</sequence>
<comment type="caution">
    <text evidence="1">The sequence shown here is derived from an EMBL/GenBank/DDBJ whole genome shotgun (WGS) entry which is preliminary data.</text>
</comment>
<accession>A0AAD4MYK1</accession>
<protein>
    <recommendedName>
        <fullName evidence="3">TIL domain-containing protein</fullName>
    </recommendedName>
</protein>
<name>A0AAD4MYK1_9BILA</name>
<dbReference type="AlphaFoldDB" id="A0AAD4MYK1"/>
<evidence type="ECO:0000313" key="2">
    <source>
        <dbReference type="Proteomes" id="UP001201812"/>
    </source>
</evidence>
<evidence type="ECO:0000313" key="1">
    <source>
        <dbReference type="EMBL" id="KAI1705592.1"/>
    </source>
</evidence>
<keyword evidence="2" id="KW-1185">Reference proteome</keyword>
<dbReference type="Proteomes" id="UP001201812">
    <property type="component" value="Unassembled WGS sequence"/>
</dbReference>
<gene>
    <name evidence="1" type="ORF">DdX_13557</name>
</gene>